<feature type="compositionally biased region" description="Basic and acidic residues" evidence="1">
    <location>
        <begin position="26"/>
        <end position="45"/>
    </location>
</feature>
<evidence type="ECO:0000313" key="2">
    <source>
        <dbReference type="EMBL" id="CAF4991933.1"/>
    </source>
</evidence>
<feature type="region of interest" description="Disordered" evidence="1">
    <location>
        <begin position="1"/>
        <end position="45"/>
    </location>
</feature>
<evidence type="ECO:0000256" key="1">
    <source>
        <dbReference type="SAM" id="MobiDB-lite"/>
    </source>
</evidence>
<accession>A0A8S3D8C7</accession>
<reference evidence="2" key="1">
    <citation type="submission" date="2021-02" db="EMBL/GenBank/DDBJ databases">
        <authorList>
            <person name="Nowell W R."/>
        </authorList>
    </citation>
    <scope>NUCLEOTIDE SEQUENCE</scope>
</reference>
<sequence>TPQTSHVARPHHSFARLGSHISGRPDLGRCDGKDRRTGGYRHRYD</sequence>
<dbReference type="Proteomes" id="UP000681967">
    <property type="component" value="Unassembled WGS sequence"/>
</dbReference>
<proteinExistence type="predicted"/>
<comment type="caution">
    <text evidence="2">The sequence shown here is derived from an EMBL/GenBank/DDBJ whole genome shotgun (WGS) entry which is preliminary data.</text>
</comment>
<dbReference type="AlphaFoldDB" id="A0A8S3D8C7"/>
<name>A0A8S3D8C7_9BILA</name>
<dbReference type="EMBL" id="CAJOBH010203011">
    <property type="protein sequence ID" value="CAF4991933.1"/>
    <property type="molecule type" value="Genomic_DNA"/>
</dbReference>
<gene>
    <name evidence="2" type="ORF">BYL167_LOCUS55195</name>
</gene>
<evidence type="ECO:0000313" key="3">
    <source>
        <dbReference type="Proteomes" id="UP000681967"/>
    </source>
</evidence>
<protein>
    <submittedName>
        <fullName evidence="2">Uncharacterized protein</fullName>
    </submittedName>
</protein>
<feature type="non-terminal residue" evidence="2">
    <location>
        <position position="1"/>
    </location>
</feature>
<organism evidence="2 3">
    <name type="scientific">Rotaria magnacalcarata</name>
    <dbReference type="NCBI Taxonomy" id="392030"/>
    <lineage>
        <taxon>Eukaryota</taxon>
        <taxon>Metazoa</taxon>
        <taxon>Spiralia</taxon>
        <taxon>Gnathifera</taxon>
        <taxon>Rotifera</taxon>
        <taxon>Eurotatoria</taxon>
        <taxon>Bdelloidea</taxon>
        <taxon>Philodinida</taxon>
        <taxon>Philodinidae</taxon>
        <taxon>Rotaria</taxon>
    </lineage>
</organism>